<evidence type="ECO:0000313" key="2">
    <source>
        <dbReference type="Proteomes" id="UP000316706"/>
    </source>
</evidence>
<keyword evidence="2" id="KW-1185">Reference proteome</keyword>
<comment type="caution">
    <text evidence="1">The sequence shown here is derived from an EMBL/GenBank/DDBJ whole genome shotgun (WGS) entry which is preliminary data.</text>
</comment>
<name>A0A543IIF6_9ACTN</name>
<gene>
    <name evidence="1" type="ORF">FHX41_4060</name>
</gene>
<protein>
    <submittedName>
        <fullName evidence="1">Uncharacterized protein</fullName>
    </submittedName>
</protein>
<dbReference type="AlphaFoldDB" id="A0A543IIF6"/>
<proteinExistence type="predicted"/>
<dbReference type="EMBL" id="VFPO01000001">
    <property type="protein sequence ID" value="TQM70337.1"/>
    <property type="molecule type" value="Genomic_DNA"/>
</dbReference>
<evidence type="ECO:0000313" key="1">
    <source>
        <dbReference type="EMBL" id="TQM70337.1"/>
    </source>
</evidence>
<sequence length="43" mass="4530">MDLGAPLATSGATASAHVPARTGQVSLTNGTFRRITSFMHTLW</sequence>
<accession>A0A543IIF6</accession>
<reference evidence="1 2" key="1">
    <citation type="submission" date="2019-06" db="EMBL/GenBank/DDBJ databases">
        <title>Sequencing the genomes of 1000 actinobacteria strains.</title>
        <authorList>
            <person name="Klenk H.-P."/>
        </authorList>
    </citation>
    <scope>NUCLEOTIDE SEQUENCE [LARGE SCALE GENOMIC DNA]</scope>
    <source>
        <strain evidence="1 2">DSM 45043</strain>
    </source>
</reference>
<organism evidence="1 2">
    <name type="scientific">Actinomadura hallensis</name>
    <dbReference type="NCBI Taxonomy" id="337895"/>
    <lineage>
        <taxon>Bacteria</taxon>
        <taxon>Bacillati</taxon>
        <taxon>Actinomycetota</taxon>
        <taxon>Actinomycetes</taxon>
        <taxon>Streptosporangiales</taxon>
        <taxon>Thermomonosporaceae</taxon>
        <taxon>Actinomadura</taxon>
    </lineage>
</organism>
<dbReference type="Proteomes" id="UP000316706">
    <property type="component" value="Unassembled WGS sequence"/>
</dbReference>